<dbReference type="InterPro" id="IPR036249">
    <property type="entry name" value="Thioredoxin-like_sf"/>
</dbReference>
<dbReference type="Gene3D" id="3.40.30.10">
    <property type="entry name" value="Glutaredoxin"/>
    <property type="match status" value="1"/>
</dbReference>
<dbReference type="GO" id="GO:0005737">
    <property type="term" value="C:cytoplasm"/>
    <property type="evidence" value="ECO:0007669"/>
    <property type="project" value="TreeGrafter"/>
</dbReference>
<dbReference type="InterPro" id="IPR051369">
    <property type="entry name" value="GST_Theta"/>
</dbReference>
<dbReference type="PANTHER" id="PTHR43917">
    <property type="match status" value="1"/>
</dbReference>
<organism evidence="1">
    <name type="scientific">Castor canadensis</name>
    <name type="common">American beaver</name>
    <dbReference type="NCBI Taxonomy" id="51338"/>
    <lineage>
        <taxon>Eukaryota</taxon>
        <taxon>Metazoa</taxon>
        <taxon>Chordata</taxon>
        <taxon>Craniata</taxon>
        <taxon>Vertebrata</taxon>
        <taxon>Euteleostomi</taxon>
        <taxon>Mammalia</taxon>
        <taxon>Eutheria</taxon>
        <taxon>Euarchontoglires</taxon>
        <taxon>Glires</taxon>
        <taxon>Rodentia</taxon>
        <taxon>Castorimorpha</taxon>
        <taxon>Castoridae</taxon>
        <taxon>Castor</taxon>
    </lineage>
</organism>
<accession>A0A8C0WKZ0</accession>
<dbReference type="Ensembl" id="ENSCCNT00000016316.1">
    <property type="protein sequence ID" value="ENSCCNP00000012427.1"/>
    <property type="gene ID" value="ENSCCNG00000012902.1"/>
</dbReference>
<evidence type="ECO:0000313" key="1">
    <source>
        <dbReference type="Ensembl" id="ENSCCNP00000012427.1"/>
    </source>
</evidence>
<reference evidence="1" key="1">
    <citation type="submission" date="2023-09" db="UniProtKB">
        <authorList>
            <consortium name="Ensembl"/>
        </authorList>
    </citation>
    <scope>IDENTIFICATION</scope>
</reference>
<dbReference type="AlphaFoldDB" id="A0A8C0WKZ0"/>
<dbReference type="GO" id="GO:0006749">
    <property type="term" value="P:glutathione metabolic process"/>
    <property type="evidence" value="ECO:0007669"/>
    <property type="project" value="TreeGrafter"/>
</dbReference>
<protein>
    <submittedName>
        <fullName evidence="1">Uncharacterized protein</fullName>
    </submittedName>
</protein>
<proteinExistence type="predicted"/>
<dbReference type="PANTHER" id="PTHR43917:SF4">
    <property type="entry name" value="GLUTATHIONE S-TRANSFERASE THETA-2-RELATED"/>
    <property type="match status" value="1"/>
</dbReference>
<name>A0A8C0WKZ0_CASCN</name>
<dbReference type="GO" id="GO:0004364">
    <property type="term" value="F:glutathione transferase activity"/>
    <property type="evidence" value="ECO:0007669"/>
    <property type="project" value="TreeGrafter"/>
</dbReference>
<sequence length="106" mass="12138">PLLEIYLKECGLGYYKGICTPIPRHGRAVYIFAKKNGIPFRLHMLEILRCEPDRIFTQVNSLQKVPALKDGDFLLSERCPPSLLNPKTTWPPPSFLLRTTCTPVRQ</sequence>
<dbReference type="SUPFAM" id="SSF52833">
    <property type="entry name" value="Thioredoxin-like"/>
    <property type="match status" value="1"/>
</dbReference>